<dbReference type="Pfam" id="PF20584">
    <property type="entry name" value="DUF6787"/>
    <property type="match status" value="1"/>
</dbReference>
<keyword evidence="1" id="KW-0472">Membrane</keyword>
<dbReference type="AlphaFoldDB" id="A0A382CPX6"/>
<evidence type="ECO:0000313" key="3">
    <source>
        <dbReference type="EMBL" id="SVB27919.1"/>
    </source>
</evidence>
<keyword evidence="1" id="KW-0812">Transmembrane</keyword>
<feature type="transmembrane region" description="Helical" evidence="1">
    <location>
        <begin position="48"/>
        <end position="73"/>
    </location>
</feature>
<sequence length="108" mass="12793">MKIIEKLKQKWGVGIWGFLAIMMAFSLAGTTSVFLRKKMNFLPKDLPFVVNILLFFLTYQILLLTYGTALGKFRFFWEKEKKMLLFLLRPFIPKKNQETDQMYSKPTD</sequence>
<proteinExistence type="predicted"/>
<keyword evidence="1" id="KW-1133">Transmembrane helix</keyword>
<name>A0A382CPX6_9ZZZZ</name>
<feature type="transmembrane region" description="Helical" evidence="1">
    <location>
        <begin position="12"/>
        <end position="36"/>
    </location>
</feature>
<dbReference type="InterPro" id="IPR046714">
    <property type="entry name" value="DUF6787"/>
</dbReference>
<accession>A0A382CPX6</accession>
<dbReference type="EMBL" id="UINC01035467">
    <property type="protein sequence ID" value="SVB27919.1"/>
    <property type="molecule type" value="Genomic_DNA"/>
</dbReference>
<feature type="domain" description="DUF6787" evidence="2">
    <location>
        <begin position="21"/>
        <end position="85"/>
    </location>
</feature>
<evidence type="ECO:0000259" key="2">
    <source>
        <dbReference type="Pfam" id="PF20584"/>
    </source>
</evidence>
<organism evidence="3">
    <name type="scientific">marine metagenome</name>
    <dbReference type="NCBI Taxonomy" id="408172"/>
    <lineage>
        <taxon>unclassified sequences</taxon>
        <taxon>metagenomes</taxon>
        <taxon>ecological metagenomes</taxon>
    </lineage>
</organism>
<gene>
    <name evidence="3" type="ORF">METZ01_LOCUS180773</name>
</gene>
<reference evidence="3" key="1">
    <citation type="submission" date="2018-05" db="EMBL/GenBank/DDBJ databases">
        <authorList>
            <person name="Lanie J.A."/>
            <person name="Ng W.-L."/>
            <person name="Kazmierczak K.M."/>
            <person name="Andrzejewski T.M."/>
            <person name="Davidsen T.M."/>
            <person name="Wayne K.J."/>
            <person name="Tettelin H."/>
            <person name="Glass J.I."/>
            <person name="Rusch D."/>
            <person name="Podicherti R."/>
            <person name="Tsui H.-C.T."/>
            <person name="Winkler M.E."/>
        </authorList>
    </citation>
    <scope>NUCLEOTIDE SEQUENCE</scope>
</reference>
<evidence type="ECO:0000256" key="1">
    <source>
        <dbReference type="SAM" id="Phobius"/>
    </source>
</evidence>
<protein>
    <recommendedName>
        <fullName evidence="2">DUF6787 domain-containing protein</fullName>
    </recommendedName>
</protein>